<name>A0A6C0AJX2_9ZZZZ</name>
<feature type="coiled-coil region" evidence="1">
    <location>
        <begin position="175"/>
        <end position="202"/>
    </location>
</feature>
<organism evidence="2">
    <name type="scientific">viral metagenome</name>
    <dbReference type="NCBI Taxonomy" id="1070528"/>
    <lineage>
        <taxon>unclassified sequences</taxon>
        <taxon>metagenomes</taxon>
        <taxon>organismal metagenomes</taxon>
    </lineage>
</organism>
<sequence length="227" mass="26721">MAWRRYQREQRAAVQENRPTARILSKTQTPQVSTQTVLEWHEKRLISMKEETDNQSALIQSVNEMVDKIDSRSRLNETFISQCSRTNKEIEKDLSNITSKFSGTENLTHQQNEKITKLENALATSLISIERLETFIKNINNDYLTFKDNFIKSKNLLEVKVSEDHAKKLVKEMVKESIDEKVKQNQQEIKKLEKKTKKKQKVKLDVSEKPKNKQIEKLKKEEFIDIQ</sequence>
<reference evidence="2" key="1">
    <citation type="journal article" date="2020" name="Nature">
        <title>Giant virus diversity and host interactions through global metagenomics.</title>
        <authorList>
            <person name="Schulz F."/>
            <person name="Roux S."/>
            <person name="Paez-Espino D."/>
            <person name="Jungbluth S."/>
            <person name="Walsh D.A."/>
            <person name="Denef V.J."/>
            <person name="McMahon K.D."/>
            <person name="Konstantinidis K.T."/>
            <person name="Eloe-Fadrosh E.A."/>
            <person name="Kyrpides N.C."/>
            <person name="Woyke T."/>
        </authorList>
    </citation>
    <scope>NUCLEOTIDE SEQUENCE</scope>
    <source>
        <strain evidence="2">GVMAG-S-1039698-54</strain>
    </source>
</reference>
<protein>
    <submittedName>
        <fullName evidence="2">Uncharacterized protein</fullName>
    </submittedName>
</protein>
<evidence type="ECO:0000256" key="1">
    <source>
        <dbReference type="SAM" id="Coils"/>
    </source>
</evidence>
<accession>A0A6C0AJX2</accession>
<proteinExistence type="predicted"/>
<evidence type="ECO:0000313" key="2">
    <source>
        <dbReference type="EMBL" id="QHS80078.1"/>
    </source>
</evidence>
<dbReference type="EMBL" id="MN740675">
    <property type="protein sequence ID" value="QHS80078.1"/>
    <property type="molecule type" value="Genomic_DNA"/>
</dbReference>
<dbReference type="AlphaFoldDB" id="A0A6C0AJX2"/>
<keyword evidence="1" id="KW-0175">Coiled coil</keyword>